<proteinExistence type="predicted"/>
<dbReference type="EMBL" id="CAJVQA010000555">
    <property type="protein sequence ID" value="CAG8480396.1"/>
    <property type="molecule type" value="Genomic_DNA"/>
</dbReference>
<keyword evidence="1" id="KW-1133">Transmembrane helix</keyword>
<feature type="transmembrane region" description="Helical" evidence="1">
    <location>
        <begin position="145"/>
        <end position="169"/>
    </location>
</feature>
<accession>A0A9N8W7U1</accession>
<protein>
    <submittedName>
        <fullName evidence="2">3771_t:CDS:1</fullName>
    </submittedName>
</protein>
<sequence>MACAFCFAIQTYAQLVLYHHSISEALKKFFCYFIIIYPVVMISILIGLSARFNAVEPRRINCDVVYPIWIRLFSFSGINQLYSIPGTILSGRAAYEVYKHMDQLKKPSTNSTEQIITQNNIQEPKYSKDPFSKTSRSYNLTRAAAIKMVTFSFLFAFINLLSSISSFAAIIKGYPLVKEPYIMDFIGKSLGIFVFLVFGWPHNFEKAKQIWLNG</sequence>
<comment type="caution">
    <text evidence="2">The sequence shown here is derived from an EMBL/GenBank/DDBJ whole genome shotgun (WGS) entry which is preliminary data.</text>
</comment>
<dbReference type="AlphaFoldDB" id="A0A9N8W7U1"/>
<dbReference type="Proteomes" id="UP000789759">
    <property type="component" value="Unassembled WGS sequence"/>
</dbReference>
<evidence type="ECO:0000313" key="2">
    <source>
        <dbReference type="EMBL" id="CAG8480396.1"/>
    </source>
</evidence>
<dbReference type="OrthoDB" id="3256745at2759"/>
<feature type="transmembrane region" description="Helical" evidence="1">
    <location>
        <begin position="181"/>
        <end position="200"/>
    </location>
</feature>
<reference evidence="2" key="1">
    <citation type="submission" date="2021-06" db="EMBL/GenBank/DDBJ databases">
        <authorList>
            <person name="Kallberg Y."/>
            <person name="Tangrot J."/>
            <person name="Rosling A."/>
        </authorList>
    </citation>
    <scope>NUCLEOTIDE SEQUENCE</scope>
    <source>
        <strain evidence="2">FL966</strain>
    </source>
</reference>
<evidence type="ECO:0000313" key="3">
    <source>
        <dbReference type="Proteomes" id="UP000789759"/>
    </source>
</evidence>
<gene>
    <name evidence="2" type="ORF">CPELLU_LOCUS1493</name>
</gene>
<keyword evidence="1" id="KW-0812">Transmembrane</keyword>
<name>A0A9N8W7U1_9GLOM</name>
<evidence type="ECO:0000256" key="1">
    <source>
        <dbReference type="SAM" id="Phobius"/>
    </source>
</evidence>
<keyword evidence="1" id="KW-0472">Membrane</keyword>
<feature type="transmembrane region" description="Helical" evidence="1">
    <location>
        <begin position="29"/>
        <end position="50"/>
    </location>
</feature>
<keyword evidence="3" id="KW-1185">Reference proteome</keyword>
<organism evidence="2 3">
    <name type="scientific">Cetraspora pellucida</name>
    <dbReference type="NCBI Taxonomy" id="1433469"/>
    <lineage>
        <taxon>Eukaryota</taxon>
        <taxon>Fungi</taxon>
        <taxon>Fungi incertae sedis</taxon>
        <taxon>Mucoromycota</taxon>
        <taxon>Glomeromycotina</taxon>
        <taxon>Glomeromycetes</taxon>
        <taxon>Diversisporales</taxon>
        <taxon>Gigasporaceae</taxon>
        <taxon>Cetraspora</taxon>
    </lineage>
</organism>